<comment type="caution">
    <text evidence="5">The sequence shown here is derived from an EMBL/GenBank/DDBJ whole genome shotgun (WGS) entry which is preliminary data.</text>
</comment>
<keyword evidence="2" id="KW-0863">Zinc-finger</keyword>
<dbReference type="Pfam" id="PF02892">
    <property type="entry name" value="zf-BED"/>
    <property type="match status" value="1"/>
</dbReference>
<organism evidence="5 6">
    <name type="scientific">Ameca splendens</name>
    <dbReference type="NCBI Taxonomy" id="208324"/>
    <lineage>
        <taxon>Eukaryota</taxon>
        <taxon>Metazoa</taxon>
        <taxon>Chordata</taxon>
        <taxon>Craniata</taxon>
        <taxon>Vertebrata</taxon>
        <taxon>Euteleostomi</taxon>
        <taxon>Actinopterygii</taxon>
        <taxon>Neopterygii</taxon>
        <taxon>Teleostei</taxon>
        <taxon>Neoteleostei</taxon>
        <taxon>Acanthomorphata</taxon>
        <taxon>Ovalentaria</taxon>
        <taxon>Atherinomorphae</taxon>
        <taxon>Cyprinodontiformes</taxon>
        <taxon>Goodeidae</taxon>
        <taxon>Ameca</taxon>
    </lineage>
</organism>
<keyword evidence="1" id="KW-0479">Metal-binding</keyword>
<reference evidence="5 6" key="1">
    <citation type="submission" date="2021-06" db="EMBL/GenBank/DDBJ databases">
        <authorList>
            <person name="Palmer J.M."/>
        </authorList>
    </citation>
    <scope>NUCLEOTIDE SEQUENCE [LARGE SCALE GENOMIC DNA]</scope>
    <source>
        <strain evidence="5 6">AS_MEX2019</strain>
        <tissue evidence="5">Muscle</tissue>
    </source>
</reference>
<protein>
    <recommendedName>
        <fullName evidence="4">BED-type domain-containing protein</fullName>
    </recommendedName>
</protein>
<evidence type="ECO:0000256" key="1">
    <source>
        <dbReference type="ARBA" id="ARBA00022723"/>
    </source>
</evidence>
<dbReference type="InterPro" id="IPR003656">
    <property type="entry name" value="Znf_BED"/>
</dbReference>
<gene>
    <name evidence="5" type="ORF">AMECASPLE_038464</name>
</gene>
<evidence type="ECO:0000256" key="3">
    <source>
        <dbReference type="ARBA" id="ARBA00022833"/>
    </source>
</evidence>
<sequence>MCLEMGTDRNPSVLQCTNSCKINWSHVSVPKQNTVTLREWKNGRCSMLDMNATLHAQERNQVSSRWYRRQSMAPLVKCDADYTRCNICEAKCKASGGNTSNLRKHLVKHQIFLRA</sequence>
<feature type="domain" description="BED-type" evidence="4">
    <location>
        <begin position="83"/>
        <end position="108"/>
    </location>
</feature>
<keyword evidence="3" id="KW-0862">Zinc</keyword>
<evidence type="ECO:0000313" key="6">
    <source>
        <dbReference type="Proteomes" id="UP001469553"/>
    </source>
</evidence>
<evidence type="ECO:0000313" key="5">
    <source>
        <dbReference type="EMBL" id="MEQ2289948.1"/>
    </source>
</evidence>
<dbReference type="Proteomes" id="UP001469553">
    <property type="component" value="Unassembled WGS sequence"/>
</dbReference>
<evidence type="ECO:0000256" key="2">
    <source>
        <dbReference type="ARBA" id="ARBA00022771"/>
    </source>
</evidence>
<keyword evidence="6" id="KW-1185">Reference proteome</keyword>
<proteinExistence type="predicted"/>
<accession>A0ABV0Y818</accession>
<name>A0ABV0Y818_9TELE</name>
<dbReference type="EMBL" id="JAHRIP010025922">
    <property type="protein sequence ID" value="MEQ2289948.1"/>
    <property type="molecule type" value="Genomic_DNA"/>
</dbReference>
<evidence type="ECO:0000259" key="4">
    <source>
        <dbReference type="Pfam" id="PF02892"/>
    </source>
</evidence>